<comment type="caution">
    <text evidence="13">The sequence shown here is derived from an EMBL/GenBank/DDBJ whole genome shotgun (WGS) entry which is preliminary data.</text>
</comment>
<evidence type="ECO:0000256" key="8">
    <source>
        <dbReference type="ARBA" id="ARBA00023239"/>
    </source>
</evidence>
<evidence type="ECO:0000256" key="4">
    <source>
        <dbReference type="ARBA" id="ARBA00023098"/>
    </source>
</evidence>
<keyword evidence="12" id="KW-0812">Transmembrane</keyword>
<comment type="cofactor">
    <cofactor evidence="11">
        <name>pyruvate</name>
        <dbReference type="ChEBI" id="CHEBI:15361"/>
    </cofactor>
    <text evidence="11">Binds 1 pyruvoyl group covalently per subunit.</text>
</comment>
<evidence type="ECO:0000256" key="6">
    <source>
        <dbReference type="ARBA" id="ARBA00023145"/>
    </source>
</evidence>
<feature type="site" description="Cleavage (non-hydrolytic); by autocatalysis" evidence="11">
    <location>
        <begin position="176"/>
        <end position="177"/>
    </location>
</feature>
<proteinExistence type="inferred from homology"/>
<dbReference type="PANTHER" id="PTHR35809">
    <property type="entry name" value="ARCHAETIDYLSERINE DECARBOXYLASE PROENZYME-RELATED"/>
    <property type="match status" value="1"/>
</dbReference>
<feature type="active site" description="Schiff-base intermediate with substrate; via pyruvic acid" evidence="11">
    <location>
        <position position="177"/>
    </location>
</feature>
<evidence type="ECO:0000313" key="13">
    <source>
        <dbReference type="EMBL" id="RJP58002.1"/>
    </source>
</evidence>
<comment type="subunit">
    <text evidence="11">Heterodimer of a large membrane-associated beta subunit and a small pyruvoyl-containing alpha subunit.</text>
</comment>
<dbReference type="PANTHER" id="PTHR35809:SF1">
    <property type="entry name" value="ARCHAETIDYLSERINE DECARBOXYLASE PROENZYME-RELATED"/>
    <property type="match status" value="1"/>
</dbReference>
<dbReference type="AlphaFoldDB" id="A0A3A4QZ37"/>
<keyword evidence="3 11" id="KW-0210">Decarboxylase</keyword>
<gene>
    <name evidence="11" type="primary">psd</name>
    <name evidence="13" type="ORF">C4541_08975</name>
</gene>
<keyword evidence="6 11" id="KW-0865">Zymogen</keyword>
<keyword evidence="1 11" id="KW-1003">Cell membrane</keyword>
<dbReference type="NCBIfam" id="NF003678">
    <property type="entry name" value="PRK05305.1-2"/>
    <property type="match status" value="1"/>
</dbReference>
<keyword evidence="9 11" id="KW-1208">Phospholipid metabolism</keyword>
<evidence type="ECO:0000256" key="2">
    <source>
        <dbReference type="ARBA" id="ARBA00022516"/>
    </source>
</evidence>
<dbReference type="Pfam" id="PF02666">
    <property type="entry name" value="PS_Dcarbxylase"/>
    <property type="match status" value="1"/>
</dbReference>
<comment type="catalytic activity">
    <reaction evidence="11">
        <text>a 1,2-diacyl-sn-glycero-3-phospho-L-serine + H(+) = a 1,2-diacyl-sn-glycero-3-phosphoethanolamine + CO2</text>
        <dbReference type="Rhea" id="RHEA:20828"/>
        <dbReference type="ChEBI" id="CHEBI:15378"/>
        <dbReference type="ChEBI" id="CHEBI:16526"/>
        <dbReference type="ChEBI" id="CHEBI:57262"/>
        <dbReference type="ChEBI" id="CHEBI:64612"/>
        <dbReference type="EC" id="4.1.1.65"/>
    </reaction>
</comment>
<reference evidence="13 14" key="1">
    <citation type="journal article" date="2017" name="ISME J.">
        <title>Energy and carbon metabolisms in a deep terrestrial subsurface fluid microbial community.</title>
        <authorList>
            <person name="Momper L."/>
            <person name="Jungbluth S.P."/>
            <person name="Lee M.D."/>
            <person name="Amend J.P."/>
        </authorList>
    </citation>
    <scope>NUCLEOTIDE SEQUENCE [LARGE SCALE GENOMIC DNA]</scope>
    <source>
        <strain evidence="13">SURF_26</strain>
    </source>
</reference>
<dbReference type="EC" id="4.1.1.65" evidence="11"/>
<keyword evidence="8 11" id="KW-0456">Lyase</keyword>
<name>A0A3A4QZ37_9BACT</name>
<dbReference type="EMBL" id="QZJZ01000072">
    <property type="protein sequence ID" value="RJP58002.1"/>
    <property type="molecule type" value="Genomic_DNA"/>
</dbReference>
<accession>A0A3A4QZ37</accession>
<sequence>MRIDKDAFVFFIPVMIVSAVLCFFYIPVAIVGLVLAGYILFFFREPHRVPPTGEKVILSAADGKVVGIDQVIENDFFEEKVTRISIFLSIFDVHINYSPIAGKVLKTQYTKGKFHAANANKSALLNENNIIGVCNEAGGRIMVKQIAGLIARRIVCRCAPGDKMFAGQQIGLIRFGSRVEVYVPLSTKISVKVGDRVKGRLTVLGELK</sequence>
<dbReference type="GO" id="GO:0005886">
    <property type="term" value="C:plasma membrane"/>
    <property type="evidence" value="ECO:0007669"/>
    <property type="project" value="UniProtKB-SubCell"/>
</dbReference>
<feature type="chain" id="PRO_5023371941" description="Phosphatidylserine decarboxylase beta chain" evidence="11">
    <location>
        <begin position="1"/>
        <end position="176"/>
    </location>
</feature>
<protein>
    <recommendedName>
        <fullName evidence="11">Phosphatidylserine decarboxylase proenzyme</fullName>
        <ecNumber evidence="11">4.1.1.65</ecNumber>
    </recommendedName>
    <component>
        <recommendedName>
            <fullName evidence="11">Phosphatidylserine decarboxylase alpha chain</fullName>
        </recommendedName>
    </component>
    <component>
        <recommendedName>
            <fullName evidence="11">Phosphatidylserine decarboxylase beta chain</fullName>
        </recommendedName>
    </component>
</protein>
<comment type="PTM">
    <text evidence="11">Is synthesized initially as an inactive proenzyme. Formation of the active enzyme involves a self-maturation process in which the active site pyruvoyl group is generated from an internal serine residue via an autocatalytic post-translational modification. Two non-identical subunits are generated from the proenzyme in this reaction, and the pyruvate is formed at the N-terminus of the alpha chain, which is derived from the carboxyl end of the proenzyme. The post-translation cleavage follows an unusual pathway, termed non-hydrolytic serinolysis, in which the side chain hydroxyl group of the serine supplies its oxygen atom to form the C-terminus of the beta chain, while the remainder of the serine residue undergoes an oxidative deamination to produce ammonia and the pyruvoyl prosthetic group on the alpha chain.</text>
</comment>
<comment type="similarity">
    <text evidence="11">Belongs to the phosphatidylserine decarboxylase family. PSD-A subfamily.</text>
</comment>
<feature type="chain" id="PRO_5023371942" description="Phosphatidylserine decarboxylase alpha chain" evidence="11">
    <location>
        <begin position="177"/>
        <end position="208"/>
    </location>
</feature>
<evidence type="ECO:0000256" key="1">
    <source>
        <dbReference type="ARBA" id="ARBA00022475"/>
    </source>
</evidence>
<comment type="pathway">
    <text evidence="11">Phospholipid metabolism; phosphatidylethanolamine biosynthesis; phosphatidylethanolamine from CDP-diacylglycerol: step 2/2.</text>
</comment>
<keyword evidence="12" id="KW-1133">Transmembrane helix</keyword>
<dbReference type="Proteomes" id="UP000266426">
    <property type="component" value="Unassembled WGS sequence"/>
</dbReference>
<keyword evidence="5 11" id="KW-0472">Membrane</keyword>
<keyword evidence="7 11" id="KW-0594">Phospholipid biosynthesis</keyword>
<evidence type="ECO:0000256" key="12">
    <source>
        <dbReference type="SAM" id="Phobius"/>
    </source>
</evidence>
<feature type="transmembrane region" description="Helical" evidence="12">
    <location>
        <begin position="7"/>
        <end position="40"/>
    </location>
</feature>
<keyword evidence="4 11" id="KW-0443">Lipid metabolism</keyword>
<evidence type="ECO:0000256" key="10">
    <source>
        <dbReference type="ARBA" id="ARBA00023317"/>
    </source>
</evidence>
<feature type="modified residue" description="Pyruvic acid (Ser); by autocatalysis" evidence="11">
    <location>
        <position position="177"/>
    </location>
</feature>
<evidence type="ECO:0000256" key="11">
    <source>
        <dbReference type="HAMAP-Rule" id="MF_00664"/>
    </source>
</evidence>
<keyword evidence="10 11" id="KW-0670">Pyruvate</keyword>
<comment type="subcellular location">
    <subcellularLocation>
        <location evidence="11">Cell membrane</location>
        <topology evidence="11">Peripheral membrane protein</topology>
    </subcellularLocation>
</comment>
<evidence type="ECO:0000256" key="7">
    <source>
        <dbReference type="ARBA" id="ARBA00023209"/>
    </source>
</evidence>
<dbReference type="GO" id="GO:0006646">
    <property type="term" value="P:phosphatidylethanolamine biosynthetic process"/>
    <property type="evidence" value="ECO:0007669"/>
    <property type="project" value="UniProtKB-UniRule"/>
</dbReference>
<keyword evidence="2 11" id="KW-0444">Lipid biosynthesis</keyword>
<dbReference type="InterPro" id="IPR033175">
    <property type="entry name" value="PSD-A"/>
</dbReference>
<evidence type="ECO:0000313" key="14">
    <source>
        <dbReference type="Proteomes" id="UP000266426"/>
    </source>
</evidence>
<dbReference type="InterPro" id="IPR003817">
    <property type="entry name" value="PS_Dcarbxylase"/>
</dbReference>
<evidence type="ECO:0000256" key="9">
    <source>
        <dbReference type="ARBA" id="ARBA00023264"/>
    </source>
</evidence>
<dbReference type="GO" id="GO:0004609">
    <property type="term" value="F:phosphatidylserine decarboxylase activity"/>
    <property type="evidence" value="ECO:0007669"/>
    <property type="project" value="UniProtKB-UniRule"/>
</dbReference>
<dbReference type="UniPathway" id="UPA00558">
    <property type="reaction ID" value="UER00616"/>
</dbReference>
<comment type="function">
    <text evidence="11">Catalyzes the formation of phosphatidylethanolamine (PtdEtn) from phosphatidylserine (PtdSer).</text>
</comment>
<dbReference type="HAMAP" id="MF_00664">
    <property type="entry name" value="PS_decarb_PSD_A"/>
    <property type="match status" value="1"/>
</dbReference>
<evidence type="ECO:0000256" key="5">
    <source>
        <dbReference type="ARBA" id="ARBA00023136"/>
    </source>
</evidence>
<organism evidence="13 14">
    <name type="scientific">Candidatus Auribacter fodinae</name>
    <dbReference type="NCBI Taxonomy" id="2093366"/>
    <lineage>
        <taxon>Bacteria</taxon>
        <taxon>Pseudomonadati</taxon>
        <taxon>Candidatus Auribacterota</taxon>
        <taxon>Candidatus Auribacteria</taxon>
        <taxon>Candidatus Auribacterales</taxon>
        <taxon>Candidatus Auribacteraceae</taxon>
        <taxon>Candidatus Auribacter</taxon>
    </lineage>
</organism>
<evidence type="ECO:0000256" key="3">
    <source>
        <dbReference type="ARBA" id="ARBA00022793"/>
    </source>
</evidence>